<dbReference type="RefSeq" id="WP_158462660.1">
    <property type="nucleotide sequence ID" value="NZ_VZAD01000020.1"/>
</dbReference>
<evidence type="ECO:0000313" key="8">
    <source>
        <dbReference type="Proteomes" id="UP000384372"/>
    </source>
</evidence>
<evidence type="ECO:0000259" key="6">
    <source>
        <dbReference type="PROSITE" id="PS50011"/>
    </source>
</evidence>
<sequence>MDELNNQNMLQVGTILHGTYKIESYLSSGGFGNTYLAKNIEFDETYAIKEFFVKGVCQRDGNSTTISVSNAENTNSFEQQREKFKKEARRLRSLSNPHIVKVYDLFEENGTAYYVMDYVDGENLSARLKRTNAPLAESEVRNYLNQILDGLEAIHNEGMFHLDIKPANIMVDSHDVVKLIDFGASKQQSTVGGATMSTGISYTNGYAPSEQMAQSYDKFGPWTDFYALGATMYKLLTNQDPPSVSDLSEDETEDKHLALPMPNVSGEMKKLVVWMMQEKRLKRPKNVGEIRRILQQTSVATSNNEETKAFGPYQSYANPVSDDEETVWADKAEKVETEVNEQEKCNEKEQTNSSNSHIYLKLMVCFVIALLVILAILFLPQSARTAANTNVASTDSDSAYFVGEATADSDGVYVENKEEVFFNQTVKYTGTVLTNPDPGRFYPCDDNGELTFSDGRMYKGPFNRGRMEGDNATFIYPNGDTYTGSFYDNHFSKGTYTVKTTGEQFIGTFDSNGQPKKGAWYDKKGNFLQNV</sequence>
<keyword evidence="1" id="KW-0808">Transferase</keyword>
<keyword evidence="3 7" id="KW-0418">Kinase</keyword>
<dbReference type="Gene3D" id="3.30.200.20">
    <property type="entry name" value="Phosphorylase Kinase, domain 1"/>
    <property type="match status" value="1"/>
</dbReference>
<keyword evidence="5" id="KW-0812">Transmembrane</keyword>
<evidence type="ECO:0000256" key="1">
    <source>
        <dbReference type="ARBA" id="ARBA00022679"/>
    </source>
</evidence>
<dbReference type="PANTHER" id="PTHR24348">
    <property type="entry name" value="SERINE/THREONINE-PROTEIN KINASE UNC-51-RELATED"/>
    <property type="match status" value="1"/>
</dbReference>
<dbReference type="EMBL" id="VZAD01000020">
    <property type="protein sequence ID" value="MQP10799.1"/>
    <property type="molecule type" value="Genomic_DNA"/>
</dbReference>
<dbReference type="GO" id="GO:0004674">
    <property type="term" value="F:protein serine/threonine kinase activity"/>
    <property type="evidence" value="ECO:0007669"/>
    <property type="project" value="InterPro"/>
</dbReference>
<dbReference type="Proteomes" id="UP000384372">
    <property type="component" value="Unassembled WGS sequence"/>
</dbReference>
<dbReference type="GO" id="GO:0016020">
    <property type="term" value="C:membrane"/>
    <property type="evidence" value="ECO:0007669"/>
    <property type="project" value="TreeGrafter"/>
</dbReference>
<gene>
    <name evidence="7" type="ORF">F7D20_02225</name>
</gene>
<dbReference type="InterPro" id="IPR008271">
    <property type="entry name" value="Ser/Thr_kinase_AS"/>
</dbReference>
<dbReference type="AlphaFoldDB" id="A0A6A7W8K6"/>
<dbReference type="InterPro" id="IPR000719">
    <property type="entry name" value="Prot_kinase_dom"/>
</dbReference>
<protein>
    <submittedName>
        <fullName evidence="7">Protein kinase</fullName>
    </submittedName>
</protein>
<dbReference type="InterPro" id="IPR045269">
    <property type="entry name" value="Atg1-like"/>
</dbReference>
<organism evidence="7 8">
    <name type="scientific">Segatella copri</name>
    <dbReference type="NCBI Taxonomy" id="165179"/>
    <lineage>
        <taxon>Bacteria</taxon>
        <taxon>Pseudomonadati</taxon>
        <taxon>Bacteroidota</taxon>
        <taxon>Bacteroidia</taxon>
        <taxon>Bacteroidales</taxon>
        <taxon>Prevotellaceae</taxon>
        <taxon>Segatella</taxon>
    </lineage>
</organism>
<reference evidence="7 8" key="1">
    <citation type="submission" date="2019-09" db="EMBL/GenBank/DDBJ databases">
        <title>Distinct polysaccharide growth profiles of human intestinal Prevotella copri isolates.</title>
        <authorList>
            <person name="Fehlner-Peach H."/>
            <person name="Magnabosco C."/>
            <person name="Raghavan V."/>
            <person name="Scher J.U."/>
            <person name="Tett A."/>
            <person name="Cox L.M."/>
            <person name="Gottsegen C."/>
            <person name="Watters A."/>
            <person name="Wiltshire- Gordon J.D."/>
            <person name="Segata N."/>
            <person name="Bonneau R."/>
            <person name="Littman D.R."/>
        </authorList>
    </citation>
    <scope>NUCLEOTIDE SEQUENCE [LARGE SCALE GENOMIC DNA]</scope>
    <source>
        <strain evidence="8">iAQ1173</strain>
    </source>
</reference>
<keyword evidence="5" id="KW-1133">Transmembrane helix</keyword>
<dbReference type="Pfam" id="PF00069">
    <property type="entry name" value="Pkinase"/>
    <property type="match status" value="1"/>
</dbReference>
<dbReference type="Gene3D" id="1.10.510.10">
    <property type="entry name" value="Transferase(Phosphotransferase) domain 1"/>
    <property type="match status" value="1"/>
</dbReference>
<dbReference type="GO" id="GO:0005829">
    <property type="term" value="C:cytosol"/>
    <property type="evidence" value="ECO:0007669"/>
    <property type="project" value="TreeGrafter"/>
</dbReference>
<dbReference type="CDD" id="cd14014">
    <property type="entry name" value="STKc_PknB_like"/>
    <property type="match status" value="1"/>
</dbReference>
<evidence type="ECO:0000256" key="2">
    <source>
        <dbReference type="ARBA" id="ARBA00022741"/>
    </source>
</evidence>
<dbReference type="PROSITE" id="PS50011">
    <property type="entry name" value="PROTEIN_KINASE_DOM"/>
    <property type="match status" value="1"/>
</dbReference>
<evidence type="ECO:0000256" key="3">
    <source>
        <dbReference type="ARBA" id="ARBA00022777"/>
    </source>
</evidence>
<dbReference type="SUPFAM" id="SSF56112">
    <property type="entry name" value="Protein kinase-like (PK-like)"/>
    <property type="match status" value="1"/>
</dbReference>
<dbReference type="PROSITE" id="PS00108">
    <property type="entry name" value="PROTEIN_KINASE_ST"/>
    <property type="match status" value="1"/>
</dbReference>
<keyword evidence="2" id="KW-0547">Nucleotide-binding</keyword>
<dbReference type="InterPro" id="IPR011009">
    <property type="entry name" value="Kinase-like_dom_sf"/>
</dbReference>
<dbReference type="Gene3D" id="2.20.110.10">
    <property type="entry name" value="Histone H3 K4-specific methyltransferase SET7/9 N-terminal domain"/>
    <property type="match status" value="1"/>
</dbReference>
<accession>A0A6A7W8K6</accession>
<dbReference type="PANTHER" id="PTHR24348:SF22">
    <property type="entry name" value="NON-SPECIFIC SERINE_THREONINE PROTEIN KINASE"/>
    <property type="match status" value="1"/>
</dbReference>
<keyword evidence="4" id="KW-0067">ATP-binding</keyword>
<evidence type="ECO:0000313" key="7">
    <source>
        <dbReference type="EMBL" id="MQP10799.1"/>
    </source>
</evidence>
<keyword evidence="5" id="KW-0472">Membrane</keyword>
<name>A0A6A7W8K6_9BACT</name>
<dbReference type="SMART" id="SM00220">
    <property type="entry name" value="S_TKc"/>
    <property type="match status" value="1"/>
</dbReference>
<evidence type="ECO:0000256" key="4">
    <source>
        <dbReference type="ARBA" id="ARBA00022840"/>
    </source>
</evidence>
<evidence type="ECO:0000256" key="5">
    <source>
        <dbReference type="SAM" id="Phobius"/>
    </source>
</evidence>
<dbReference type="SUPFAM" id="SSF82185">
    <property type="entry name" value="Histone H3 K4-specific methyltransferase SET7/9 N-terminal domain"/>
    <property type="match status" value="1"/>
</dbReference>
<comment type="caution">
    <text evidence="7">The sequence shown here is derived from an EMBL/GenBank/DDBJ whole genome shotgun (WGS) entry which is preliminary data.</text>
</comment>
<dbReference type="GO" id="GO:0000407">
    <property type="term" value="C:phagophore assembly site"/>
    <property type="evidence" value="ECO:0007669"/>
    <property type="project" value="TreeGrafter"/>
</dbReference>
<feature type="domain" description="Protein kinase" evidence="6">
    <location>
        <begin position="20"/>
        <end position="299"/>
    </location>
</feature>
<proteinExistence type="predicted"/>
<dbReference type="GO" id="GO:0005776">
    <property type="term" value="C:autophagosome"/>
    <property type="evidence" value="ECO:0007669"/>
    <property type="project" value="TreeGrafter"/>
</dbReference>
<dbReference type="OrthoDB" id="9813021at2"/>
<dbReference type="GO" id="GO:0005524">
    <property type="term" value="F:ATP binding"/>
    <property type="evidence" value="ECO:0007669"/>
    <property type="project" value="UniProtKB-KW"/>
</dbReference>
<keyword evidence="8" id="KW-1185">Reference proteome</keyword>
<feature type="transmembrane region" description="Helical" evidence="5">
    <location>
        <begin position="358"/>
        <end position="379"/>
    </location>
</feature>